<dbReference type="SUPFAM" id="SSF53448">
    <property type="entry name" value="Nucleotide-diphospho-sugar transferases"/>
    <property type="match status" value="2"/>
</dbReference>
<feature type="domain" description="Glycosyltransferase subfamily 4-like N-terminal" evidence="3">
    <location>
        <begin position="877"/>
        <end position="1038"/>
    </location>
</feature>
<dbReference type="Gene3D" id="3.90.550.10">
    <property type="entry name" value="Spore Coat Polysaccharide Biosynthesis Protein SpsA, Chain A"/>
    <property type="match status" value="2"/>
</dbReference>
<dbReference type="Pfam" id="PF00535">
    <property type="entry name" value="Glycos_transf_2"/>
    <property type="match status" value="2"/>
</dbReference>
<evidence type="ECO:0000259" key="3">
    <source>
        <dbReference type="Pfam" id="PF13439"/>
    </source>
</evidence>
<dbReference type="InterPro" id="IPR029044">
    <property type="entry name" value="Nucleotide-diphossugar_trans"/>
</dbReference>
<dbReference type="Pfam" id="PF00534">
    <property type="entry name" value="Glycos_transf_1"/>
    <property type="match status" value="1"/>
</dbReference>
<dbReference type="RefSeq" id="WP_068684903.1">
    <property type="nucleotide sequence ID" value="NZ_LYPA01000065.1"/>
</dbReference>
<name>A0A1A5YFH0_9BACL</name>
<reference evidence="4 5" key="1">
    <citation type="submission" date="2016-05" db="EMBL/GenBank/DDBJ databases">
        <title>Paenibacillus oryzae. sp. nov., isolated from the rice root.</title>
        <authorList>
            <person name="Zhang J."/>
            <person name="Zhang X."/>
        </authorList>
    </citation>
    <scope>NUCLEOTIDE SEQUENCE [LARGE SCALE GENOMIC DNA]</scope>
    <source>
        <strain evidence="4 5">1DrF-4</strain>
    </source>
</reference>
<dbReference type="Proteomes" id="UP000092024">
    <property type="component" value="Unassembled WGS sequence"/>
</dbReference>
<evidence type="ECO:0000259" key="2">
    <source>
        <dbReference type="Pfam" id="PF00535"/>
    </source>
</evidence>
<dbReference type="AlphaFoldDB" id="A0A1A5YFH0"/>
<feature type="domain" description="Glycosyltransferase 2-like" evidence="2">
    <location>
        <begin position="332"/>
        <end position="491"/>
    </location>
</feature>
<dbReference type="EMBL" id="LYPA01000065">
    <property type="protein sequence ID" value="OBR64339.1"/>
    <property type="molecule type" value="Genomic_DNA"/>
</dbReference>
<comment type="caution">
    <text evidence="4">The sequence shown here is derived from an EMBL/GenBank/DDBJ whole genome shotgun (WGS) entry which is preliminary data.</text>
</comment>
<sequence length="1248" mass="144106">MTSKFNFHIDKIIAFDCGRTAKVVMIEGWYYYKQSKGDNITIQYNENDIFEINSFINRIDVREHIGEEDALKSGFSVCLLLPSNQGYISLVDKINKQFLMNIDIRTIEYSFENVFEFFVEDVYIDYAHSNRGKKRVAIEGWAFSKINNISSCKLIVRKEKMSQVINHGEAREDVHDVHCNYPDSLTSGFVGEVLIKRDKGTLSLIIQINGVDFPLVNYNVEELPKKNKVEQEHVTTRLKSYYYFVNKIMKKAWFIYSKKHKYRLSLSELIMYSHKAKAYFMNEMNKTIRHASSGFQKNDPYAVWIQNNSLSKKLTKLLIEEQRNFTYRPLISIVMPVYNVKVEWLEKAILSIENQIYDNWELCIADDCSTMNETIDYLKQYQESNKVKIHFRNINGNISEASNTAASLASGEFILLMDNDDELAPNALFEMVSLLQENRNIDIFYSDDDKIDENGVRYAPQFKPDWSPELLLTYMYISHLFCFRRELFNQIGGFRIGFEGTQDYDLALRITELTDRIVHIPKILYHWRAIEGSTALNANAKPEAFQRAERAIDQALQRRGVNGKAYWPDFAKKGALGMFALQFPDVGPNVTIIIPTKNQYKILKRCIDSLELTTYKDYEVLIIDNESDELETIEYLSTLSHRVLKISNENNKFSYARINNEAVKQVSTKYILFLNNDTEVINPDWLSRMMGYQLLHGVGAVGARLLYPDKRVQHAGVVIGYHDGLAGHAFKLTGDWDLGYLGYSRSARNYSAVTAACLLTSKEDFMSVGGFNEQEFAVAYNDVDYCLNLINEGKRIVYVPDALLYHHESLSRGNVDNPQEILNFKEKYKYYKDPYYNINLSLKNENFQFDTSSTLKYDNILPKVKLLMACFNLNFEGAPTMQFQLVKGLIERENVEIEIFCPQDGPLRNSYEQLGIKIHIFEHPIKHVYTIKEYETSMDKFSEWILENNYDVVYANTLQTFYVIEAARKAGIPSIWNIHESADLVSYFDFLPAQINEIASRTIAYPYRNVFVSNATADLFEKYNINDSFDIVHNGLMLEEIENYCHKVTKEEARKNLNISDDEVVFLIVGTVCERKGQIDFVKAANQVMNTNTIRTNTKFIIVGGRSSPYQEEVMKQINNGGFSDRIHMVMETSQVGKYYRAADIFVCCSYNESYPMVILEAMAYGLPIITTSVFGIKEQVSSDINAFVFKEGDINSLASRMEIMIKDPAIRRRMAYNSQLVLRGLESYDDMVLKYERIILDAGQVGI</sequence>
<gene>
    <name evidence="4" type="ORF">A7K91_12550</name>
</gene>
<evidence type="ECO:0008006" key="6">
    <source>
        <dbReference type="Google" id="ProtNLM"/>
    </source>
</evidence>
<dbReference type="SUPFAM" id="SSF53756">
    <property type="entry name" value="UDP-Glycosyltransferase/glycogen phosphorylase"/>
    <property type="match status" value="1"/>
</dbReference>
<proteinExistence type="predicted"/>
<dbReference type="CDD" id="cd04184">
    <property type="entry name" value="GT2_RfbC_Mx_like"/>
    <property type="match status" value="1"/>
</dbReference>
<feature type="domain" description="Glycosyl transferase family 1" evidence="1">
    <location>
        <begin position="1050"/>
        <end position="1220"/>
    </location>
</feature>
<evidence type="ECO:0000259" key="1">
    <source>
        <dbReference type="Pfam" id="PF00534"/>
    </source>
</evidence>
<keyword evidence="5" id="KW-1185">Reference proteome</keyword>
<dbReference type="PANTHER" id="PTHR43179:SF7">
    <property type="entry name" value="RHAMNOSYLTRANSFERASE WBBL"/>
    <property type="match status" value="1"/>
</dbReference>
<dbReference type="InterPro" id="IPR028098">
    <property type="entry name" value="Glyco_trans_4-like_N"/>
</dbReference>
<organism evidence="4 5">
    <name type="scientific">Paenibacillus oryzae</name>
    <dbReference type="NCBI Taxonomy" id="1844972"/>
    <lineage>
        <taxon>Bacteria</taxon>
        <taxon>Bacillati</taxon>
        <taxon>Bacillota</taxon>
        <taxon>Bacilli</taxon>
        <taxon>Bacillales</taxon>
        <taxon>Paenibacillaceae</taxon>
        <taxon>Paenibacillus</taxon>
    </lineage>
</organism>
<dbReference type="InterPro" id="IPR001296">
    <property type="entry name" value="Glyco_trans_1"/>
</dbReference>
<dbReference type="Pfam" id="PF13439">
    <property type="entry name" value="Glyco_transf_4"/>
    <property type="match status" value="1"/>
</dbReference>
<feature type="domain" description="Glycosyltransferase 2-like" evidence="2">
    <location>
        <begin position="591"/>
        <end position="711"/>
    </location>
</feature>
<evidence type="ECO:0000313" key="5">
    <source>
        <dbReference type="Proteomes" id="UP000092024"/>
    </source>
</evidence>
<dbReference type="STRING" id="1844972.A7K91_12550"/>
<protein>
    <recommendedName>
        <fullName evidence="6">Glycosyl transferase family 2</fullName>
    </recommendedName>
</protein>
<dbReference type="CDD" id="cd04186">
    <property type="entry name" value="GT_2_like_c"/>
    <property type="match status" value="1"/>
</dbReference>
<dbReference type="CDD" id="cd03801">
    <property type="entry name" value="GT4_PimA-like"/>
    <property type="match status" value="1"/>
</dbReference>
<dbReference type="InterPro" id="IPR001173">
    <property type="entry name" value="Glyco_trans_2-like"/>
</dbReference>
<accession>A0A1A5YFH0</accession>
<dbReference type="GO" id="GO:0016757">
    <property type="term" value="F:glycosyltransferase activity"/>
    <property type="evidence" value="ECO:0007669"/>
    <property type="project" value="UniProtKB-KW"/>
</dbReference>
<evidence type="ECO:0000313" key="4">
    <source>
        <dbReference type="EMBL" id="OBR64339.1"/>
    </source>
</evidence>
<dbReference type="PANTHER" id="PTHR43179">
    <property type="entry name" value="RHAMNOSYLTRANSFERASE WBBL"/>
    <property type="match status" value="1"/>
</dbReference>
<dbReference type="Gene3D" id="3.40.50.2000">
    <property type="entry name" value="Glycogen Phosphorylase B"/>
    <property type="match status" value="2"/>
</dbReference>